<gene>
    <name evidence="3" type="ORF">SDC9_191350</name>
</gene>
<comment type="caution">
    <text evidence="3">The sequence shown here is derived from an EMBL/GenBank/DDBJ whole genome shotgun (WGS) entry which is preliminary data.</text>
</comment>
<protein>
    <submittedName>
        <fullName evidence="3">GTP cyclohydrolase 1 type 2</fullName>
    </submittedName>
</protein>
<keyword evidence="3" id="KW-0378">Hydrolase</keyword>
<dbReference type="GO" id="GO:0005737">
    <property type="term" value="C:cytoplasm"/>
    <property type="evidence" value="ECO:0007669"/>
    <property type="project" value="TreeGrafter"/>
</dbReference>
<keyword evidence="2" id="KW-0479">Metal-binding</keyword>
<dbReference type="InterPro" id="IPR036069">
    <property type="entry name" value="DUF34/NIF3_sf"/>
</dbReference>
<dbReference type="PANTHER" id="PTHR13799">
    <property type="entry name" value="NGG1 INTERACTING FACTOR 3"/>
    <property type="match status" value="1"/>
</dbReference>
<dbReference type="Gene3D" id="3.40.1390.30">
    <property type="entry name" value="NIF3 (NGG1p interacting factor 3)-like"/>
    <property type="match status" value="1"/>
</dbReference>
<proteinExistence type="inferred from homology"/>
<evidence type="ECO:0000256" key="2">
    <source>
        <dbReference type="ARBA" id="ARBA00022723"/>
    </source>
</evidence>
<organism evidence="3">
    <name type="scientific">bioreactor metagenome</name>
    <dbReference type="NCBI Taxonomy" id="1076179"/>
    <lineage>
        <taxon>unclassified sequences</taxon>
        <taxon>metagenomes</taxon>
        <taxon>ecological metagenomes</taxon>
    </lineage>
</organism>
<dbReference type="Pfam" id="PF01784">
    <property type="entry name" value="DUF34_NIF3"/>
    <property type="match status" value="1"/>
</dbReference>
<name>A0A645I021_9ZZZZ</name>
<dbReference type="SUPFAM" id="SSF102705">
    <property type="entry name" value="NIF3 (NGG1p interacting factor 3)-like"/>
    <property type="match status" value="1"/>
</dbReference>
<evidence type="ECO:0000256" key="1">
    <source>
        <dbReference type="ARBA" id="ARBA00006964"/>
    </source>
</evidence>
<dbReference type="GO" id="GO:0046872">
    <property type="term" value="F:metal ion binding"/>
    <property type="evidence" value="ECO:0007669"/>
    <property type="project" value="UniProtKB-KW"/>
</dbReference>
<comment type="similarity">
    <text evidence="1">Belongs to the GTP cyclohydrolase I type 2/NIF3 family.</text>
</comment>
<dbReference type="PANTHER" id="PTHR13799:SF14">
    <property type="entry name" value="GTP CYCLOHYDROLASE 1 TYPE 2 HOMOLOG"/>
    <property type="match status" value="1"/>
</dbReference>
<dbReference type="GO" id="GO:0016787">
    <property type="term" value="F:hydrolase activity"/>
    <property type="evidence" value="ECO:0007669"/>
    <property type="project" value="UniProtKB-KW"/>
</dbReference>
<reference evidence="3" key="1">
    <citation type="submission" date="2019-08" db="EMBL/GenBank/DDBJ databases">
        <authorList>
            <person name="Kucharzyk K."/>
            <person name="Murdoch R.W."/>
            <person name="Higgins S."/>
            <person name="Loffler F."/>
        </authorList>
    </citation>
    <scope>NUCLEOTIDE SEQUENCE</scope>
</reference>
<dbReference type="AlphaFoldDB" id="A0A645I021"/>
<sequence>MKDSLDIISLKYIGDEKKLIKKVAVINGSGNDFLIKAKELGAECIITGDTTYHYASDLAEEGICLIDTGHFHTEWPGMQIVGKWLKNRIKLMGHNIEIIPSNKTVCPYKYK</sequence>
<dbReference type="InterPro" id="IPR002678">
    <property type="entry name" value="DUF34/NIF3"/>
</dbReference>
<accession>A0A645I021</accession>
<dbReference type="EMBL" id="VSSQ01102403">
    <property type="protein sequence ID" value="MPN43789.1"/>
    <property type="molecule type" value="Genomic_DNA"/>
</dbReference>
<evidence type="ECO:0000313" key="3">
    <source>
        <dbReference type="EMBL" id="MPN43789.1"/>
    </source>
</evidence>